<comment type="caution">
    <text evidence="1">The sequence shown here is derived from an EMBL/GenBank/DDBJ whole genome shotgun (WGS) entry which is preliminary data.</text>
</comment>
<reference evidence="2" key="1">
    <citation type="journal article" date="2019" name="Int. J. Syst. Evol. Microbiol.">
        <title>The Global Catalogue of Microorganisms (GCM) 10K type strain sequencing project: providing services to taxonomists for standard genome sequencing and annotation.</title>
        <authorList>
            <consortium name="The Broad Institute Genomics Platform"/>
            <consortium name="The Broad Institute Genome Sequencing Center for Infectious Disease"/>
            <person name="Wu L."/>
            <person name="Ma J."/>
        </authorList>
    </citation>
    <scope>NUCLEOTIDE SEQUENCE [LARGE SCALE GENOMIC DNA]</scope>
    <source>
        <strain evidence="2">JCM 18123</strain>
    </source>
</reference>
<evidence type="ECO:0000313" key="2">
    <source>
        <dbReference type="Proteomes" id="UP001499993"/>
    </source>
</evidence>
<sequence>MSIVHDLGPLGATTATKLHTIPANTDTYIDDEIGDDGYPIIVIRNEPGDVTHVVQLGEGDPMDQHQVAMAMSAAWERVAERFAELETRAGGGR</sequence>
<dbReference type="EMBL" id="BAABIK010000002">
    <property type="protein sequence ID" value="GAA4929105.1"/>
    <property type="molecule type" value="Genomic_DNA"/>
</dbReference>
<organism evidence="1 2">
    <name type="scientific">Streptomonospora halophila</name>
    <dbReference type="NCBI Taxonomy" id="427369"/>
    <lineage>
        <taxon>Bacteria</taxon>
        <taxon>Bacillati</taxon>
        <taxon>Actinomycetota</taxon>
        <taxon>Actinomycetes</taxon>
        <taxon>Streptosporangiales</taxon>
        <taxon>Nocardiopsidaceae</taxon>
        <taxon>Streptomonospora</taxon>
    </lineage>
</organism>
<keyword evidence="2" id="KW-1185">Reference proteome</keyword>
<proteinExistence type="predicted"/>
<dbReference type="RefSeq" id="WP_345555345.1">
    <property type="nucleotide sequence ID" value="NZ_BAABIK010000002.1"/>
</dbReference>
<gene>
    <name evidence="1" type="ORF">GCM10023224_05680</name>
</gene>
<dbReference type="Proteomes" id="UP001499993">
    <property type="component" value="Unassembled WGS sequence"/>
</dbReference>
<evidence type="ECO:0000313" key="1">
    <source>
        <dbReference type="EMBL" id="GAA4929105.1"/>
    </source>
</evidence>
<accession>A0ABP9G933</accession>
<protein>
    <submittedName>
        <fullName evidence="1">Uncharacterized protein</fullName>
    </submittedName>
</protein>
<name>A0ABP9G933_9ACTN</name>